<protein>
    <submittedName>
        <fullName evidence="7">Polysaccharide biosynthesis C-terminal domain-containing protein</fullName>
    </submittedName>
</protein>
<name>A0ABY6MUB2_9BURK</name>
<keyword evidence="4 6" id="KW-1133">Transmembrane helix</keyword>
<feature type="transmembrane region" description="Helical" evidence="6">
    <location>
        <begin position="320"/>
        <end position="342"/>
    </location>
</feature>
<evidence type="ECO:0000313" key="8">
    <source>
        <dbReference type="Proteomes" id="UP001163266"/>
    </source>
</evidence>
<feature type="transmembrane region" description="Helical" evidence="6">
    <location>
        <begin position="288"/>
        <end position="308"/>
    </location>
</feature>
<proteinExistence type="predicted"/>
<dbReference type="InterPro" id="IPR050833">
    <property type="entry name" value="Poly_Biosynth_Transport"/>
</dbReference>
<feature type="transmembrane region" description="Helical" evidence="6">
    <location>
        <begin position="171"/>
        <end position="195"/>
    </location>
</feature>
<evidence type="ECO:0000256" key="4">
    <source>
        <dbReference type="ARBA" id="ARBA00022989"/>
    </source>
</evidence>
<evidence type="ECO:0000256" key="6">
    <source>
        <dbReference type="SAM" id="Phobius"/>
    </source>
</evidence>
<sequence length="434" mass="45350">MTPRPLARGAISHLATRLASVGLGLLVLVAVARQGPQVQGVFSLLVATEALFAALLSGLGLAAARRVSHHREAASRWLGGAVLLALGCGSVGGLAFWSAGAAAFAGEAAYAFLPLLALAAPWVVLIPTVSGLCLGLGWMAPINLLTLGPPLLTLAGLGAARLAGIEWDATAVAAIWLGARAAVGIGAAAWAWWHFGAERPDWAAWRGLARFCTVVGLTNLVSWLNYRADLFIVERYTGLASAGIYSVAVSVAELLWFVSSSVTAAAYAKLGAPEREEAAALTVRLMHLNLVVLLLAAPVLALLAAWALPAWLGPAYGQAVPLLLVLLPGVWAYASASTLSAYYTNGLGRPQWSAAVAGCSLAVNVAACLWLVPRVGALGGALATTLSYLLAIAWGVWQFRTHAALRWRELLWPDWRHLGADLWPGRREAGPAAR</sequence>
<evidence type="ECO:0000256" key="2">
    <source>
        <dbReference type="ARBA" id="ARBA00022475"/>
    </source>
</evidence>
<evidence type="ECO:0000313" key="7">
    <source>
        <dbReference type="EMBL" id="UZD55598.1"/>
    </source>
</evidence>
<evidence type="ECO:0000256" key="1">
    <source>
        <dbReference type="ARBA" id="ARBA00004651"/>
    </source>
</evidence>
<dbReference type="PANTHER" id="PTHR30250:SF11">
    <property type="entry name" value="O-ANTIGEN TRANSPORTER-RELATED"/>
    <property type="match status" value="1"/>
</dbReference>
<keyword evidence="2" id="KW-1003">Cell membrane</keyword>
<reference evidence="7" key="1">
    <citation type="submission" date="2022-10" db="EMBL/GenBank/DDBJ databases">
        <title>Complete genome sequence of Schlegelella aquatica LMG 23380.</title>
        <authorList>
            <person name="Musilova J."/>
            <person name="Kourilova X."/>
            <person name="Bezdicek M."/>
            <person name="Hermankova K."/>
            <person name="Obruca S."/>
            <person name="Sedlar K."/>
        </authorList>
    </citation>
    <scope>NUCLEOTIDE SEQUENCE</scope>
    <source>
        <strain evidence="7">LMG 23380</strain>
    </source>
</reference>
<feature type="transmembrane region" description="Helical" evidence="6">
    <location>
        <begin position="42"/>
        <end position="64"/>
    </location>
</feature>
<evidence type="ECO:0000256" key="3">
    <source>
        <dbReference type="ARBA" id="ARBA00022692"/>
    </source>
</evidence>
<dbReference type="Pfam" id="PF13440">
    <property type="entry name" value="Polysacc_synt_3"/>
    <property type="match status" value="1"/>
</dbReference>
<keyword evidence="5 6" id="KW-0472">Membrane</keyword>
<dbReference type="PANTHER" id="PTHR30250">
    <property type="entry name" value="PST FAMILY PREDICTED COLANIC ACID TRANSPORTER"/>
    <property type="match status" value="1"/>
</dbReference>
<feature type="transmembrane region" description="Helical" evidence="6">
    <location>
        <begin position="207"/>
        <end position="224"/>
    </location>
</feature>
<dbReference type="RefSeq" id="WP_264893352.1">
    <property type="nucleotide sequence ID" value="NZ_CP110257.1"/>
</dbReference>
<feature type="transmembrane region" description="Helical" evidence="6">
    <location>
        <begin position="109"/>
        <end position="137"/>
    </location>
</feature>
<feature type="transmembrane region" description="Helical" evidence="6">
    <location>
        <begin position="378"/>
        <end position="397"/>
    </location>
</feature>
<dbReference type="EMBL" id="CP110257">
    <property type="protein sequence ID" value="UZD55598.1"/>
    <property type="molecule type" value="Genomic_DNA"/>
</dbReference>
<feature type="transmembrane region" description="Helical" evidence="6">
    <location>
        <begin position="244"/>
        <end position="267"/>
    </location>
</feature>
<keyword evidence="8" id="KW-1185">Reference proteome</keyword>
<evidence type="ECO:0000256" key="5">
    <source>
        <dbReference type="ARBA" id="ARBA00023136"/>
    </source>
</evidence>
<feature type="transmembrane region" description="Helical" evidence="6">
    <location>
        <begin position="76"/>
        <end position="97"/>
    </location>
</feature>
<feature type="transmembrane region" description="Helical" evidence="6">
    <location>
        <begin position="144"/>
        <end position="165"/>
    </location>
</feature>
<organism evidence="7 8">
    <name type="scientific">Caldimonas aquatica</name>
    <dbReference type="NCBI Taxonomy" id="376175"/>
    <lineage>
        <taxon>Bacteria</taxon>
        <taxon>Pseudomonadati</taxon>
        <taxon>Pseudomonadota</taxon>
        <taxon>Betaproteobacteria</taxon>
        <taxon>Burkholderiales</taxon>
        <taxon>Sphaerotilaceae</taxon>
        <taxon>Caldimonas</taxon>
    </lineage>
</organism>
<accession>A0ABY6MUB2</accession>
<keyword evidence="3 6" id="KW-0812">Transmembrane</keyword>
<dbReference type="Proteomes" id="UP001163266">
    <property type="component" value="Chromosome"/>
</dbReference>
<comment type="subcellular location">
    <subcellularLocation>
        <location evidence="1">Cell membrane</location>
        <topology evidence="1">Multi-pass membrane protein</topology>
    </subcellularLocation>
</comment>
<gene>
    <name evidence="7" type="ORF">OMP39_03135</name>
</gene>
<feature type="transmembrane region" description="Helical" evidence="6">
    <location>
        <begin position="354"/>
        <end position="372"/>
    </location>
</feature>